<dbReference type="SUPFAM" id="SSF55920">
    <property type="entry name" value="Creatinase/aminopeptidase"/>
    <property type="match status" value="1"/>
</dbReference>
<comment type="function">
    <text evidence="8 9">Removes the N-terminal methionine from nascent proteins. The N-terminal methionine is often cleaved when the second residue in the primary sequence is small and uncharged (Met-Ala-, Cys, Gly, Pro, Ser, Thr, or Val).</text>
</comment>
<dbReference type="InterPro" id="IPR000994">
    <property type="entry name" value="Pept_M24"/>
</dbReference>
<feature type="binding site" evidence="8">
    <location>
        <position position="232"/>
    </location>
    <ligand>
        <name>a divalent metal cation</name>
        <dbReference type="ChEBI" id="CHEBI:60240"/>
        <label>2</label>
        <note>catalytic</note>
    </ligand>
</feature>
<dbReference type="GO" id="GO:0004239">
    <property type="term" value="F:initiator methionyl aminopeptidase activity"/>
    <property type="evidence" value="ECO:0007669"/>
    <property type="project" value="UniProtKB-UniRule"/>
</dbReference>
<feature type="binding site" evidence="8">
    <location>
        <position position="129"/>
    </location>
    <ligand>
        <name>a divalent metal cation</name>
        <dbReference type="ChEBI" id="CHEBI:60240"/>
        <label>1</label>
    </ligand>
</feature>
<comment type="subunit">
    <text evidence="8">Monomer.</text>
</comment>
<feature type="binding site" evidence="8">
    <location>
        <position position="140"/>
    </location>
    <ligand>
        <name>a divalent metal cation</name>
        <dbReference type="ChEBI" id="CHEBI:60240"/>
        <label>1</label>
    </ligand>
</feature>
<dbReference type="GO" id="GO:0046872">
    <property type="term" value="F:metal ion binding"/>
    <property type="evidence" value="ECO:0007669"/>
    <property type="project" value="UniProtKB-UniRule"/>
</dbReference>
<dbReference type="EMBL" id="BAAABL010000083">
    <property type="protein sequence ID" value="GAA0310849.1"/>
    <property type="molecule type" value="Genomic_DNA"/>
</dbReference>
<comment type="cofactor">
    <cofactor evidence="3">
        <name>Fe(2+)</name>
        <dbReference type="ChEBI" id="CHEBI:29033"/>
    </cofactor>
</comment>
<evidence type="ECO:0000256" key="2">
    <source>
        <dbReference type="ARBA" id="ARBA00001936"/>
    </source>
</evidence>
<evidence type="ECO:0000256" key="5">
    <source>
        <dbReference type="ARBA" id="ARBA00022670"/>
    </source>
</evidence>
<evidence type="ECO:0000256" key="6">
    <source>
        <dbReference type="ARBA" id="ARBA00022723"/>
    </source>
</evidence>
<dbReference type="GO" id="GO:0005737">
    <property type="term" value="C:cytoplasm"/>
    <property type="evidence" value="ECO:0007669"/>
    <property type="project" value="TreeGrafter"/>
</dbReference>
<dbReference type="InterPro" id="IPR050247">
    <property type="entry name" value="Met_Aminopeptidase_Type2"/>
</dbReference>
<keyword evidence="12" id="KW-1185">Reference proteome</keyword>
<keyword evidence="6 8" id="KW-0479">Metal-binding</keyword>
<comment type="catalytic activity">
    <reaction evidence="1 8 9">
        <text>Release of N-terminal amino acids, preferentially methionine, from peptides and arylamides.</text>
        <dbReference type="EC" id="3.4.11.18"/>
    </reaction>
</comment>
<dbReference type="NCBIfam" id="TIGR00501">
    <property type="entry name" value="met_pdase_II"/>
    <property type="match status" value="1"/>
</dbReference>
<evidence type="ECO:0000256" key="1">
    <source>
        <dbReference type="ARBA" id="ARBA00000294"/>
    </source>
</evidence>
<dbReference type="Gene3D" id="1.10.10.10">
    <property type="entry name" value="Winged helix-like DNA-binding domain superfamily/Winged helix DNA-binding domain"/>
    <property type="match status" value="1"/>
</dbReference>
<dbReference type="InterPro" id="IPR028595">
    <property type="entry name" value="MetAP_archaeal"/>
</dbReference>
<comment type="cofactor">
    <cofactor evidence="2">
        <name>Mn(2+)</name>
        <dbReference type="ChEBI" id="CHEBI:29035"/>
    </cofactor>
</comment>
<sequence length="337" mass="36564">MEVTLTGSRRAVVRAMFESFGYPPLRVTTPFSGGHEPEDMTDTVEPGSEAYESYHEAGEILAQVLDEAEERVEVGTRLLDVAEFAEERIEELGGRPAFPVNISIDNEASHASPHGDDETTFGEEMICLDIGVHVDGYIADAARTVDLSGTPELKEAAEEALDAGLDVVEAGAHTGEIGAEVADVVTAYGYQPIVNLSGHGLERWDAHTDPSVPNRGTDRGTTLEAGDVLAIEPFATTGSGKVTEGAKTEIYSLVDDRSVRNRGARQVLDTVREEYQELPFAKRWLDASRADMAVQRLETQGVLRSYPVLQESDGELVAQAEHTIIVTEDGYEITTTR</sequence>
<dbReference type="AlphaFoldDB" id="A0AAV3SB68"/>
<name>A0AAV3SB68_9EURY</name>
<feature type="domain" description="Peptidase M24" evidence="10">
    <location>
        <begin position="53"/>
        <end position="243"/>
    </location>
</feature>
<reference evidence="11 12" key="1">
    <citation type="journal article" date="2019" name="Int. J. Syst. Evol. Microbiol.">
        <title>The Global Catalogue of Microorganisms (GCM) 10K type strain sequencing project: providing services to taxonomists for standard genome sequencing and annotation.</title>
        <authorList>
            <consortium name="The Broad Institute Genomics Platform"/>
            <consortium name="The Broad Institute Genome Sequencing Center for Infectious Disease"/>
            <person name="Wu L."/>
            <person name="Ma J."/>
        </authorList>
    </citation>
    <scope>NUCLEOTIDE SEQUENCE [LARGE SCALE GENOMIC DNA]</scope>
    <source>
        <strain evidence="11 12">JCM 16330</strain>
    </source>
</reference>
<dbReference type="CDD" id="cd01088">
    <property type="entry name" value="MetAP2"/>
    <property type="match status" value="1"/>
</dbReference>
<dbReference type="HAMAP" id="MF_01975">
    <property type="entry name" value="MetAP_2_arc"/>
    <property type="match status" value="1"/>
</dbReference>
<comment type="caution">
    <text evidence="11">The sequence shown here is derived from an EMBL/GenBank/DDBJ whole genome shotgun (WGS) entry which is preliminary data.</text>
</comment>
<keyword evidence="4 8" id="KW-0031">Aminopeptidase</keyword>
<dbReference type="Proteomes" id="UP001500837">
    <property type="component" value="Unassembled WGS sequence"/>
</dbReference>
<feature type="binding site" evidence="8">
    <location>
        <position position="199"/>
    </location>
    <ligand>
        <name>a divalent metal cation</name>
        <dbReference type="ChEBI" id="CHEBI:60240"/>
        <label>2</label>
        <note>catalytic</note>
    </ligand>
</feature>
<keyword evidence="5 8" id="KW-0645">Protease</keyword>
<dbReference type="EC" id="3.4.11.18" evidence="8 9"/>
<evidence type="ECO:0000256" key="9">
    <source>
        <dbReference type="RuleBase" id="RU003653"/>
    </source>
</evidence>
<evidence type="ECO:0000313" key="11">
    <source>
        <dbReference type="EMBL" id="GAA0310849.1"/>
    </source>
</evidence>
<organism evidence="11 12">
    <name type="scientific">Halarchaeum salinum</name>
    <dbReference type="NCBI Taxonomy" id="489912"/>
    <lineage>
        <taxon>Archaea</taxon>
        <taxon>Methanobacteriati</taxon>
        <taxon>Methanobacteriota</taxon>
        <taxon>Stenosarchaea group</taxon>
        <taxon>Halobacteria</taxon>
        <taxon>Halobacteriales</taxon>
        <taxon>Halobacteriaceae</taxon>
    </lineage>
</organism>
<feature type="binding site" evidence="8">
    <location>
        <position position="140"/>
    </location>
    <ligand>
        <name>a divalent metal cation</name>
        <dbReference type="ChEBI" id="CHEBI:60240"/>
        <label>2</label>
        <note>catalytic</note>
    </ligand>
</feature>
<dbReference type="InterPro" id="IPR036388">
    <property type="entry name" value="WH-like_DNA-bd_sf"/>
</dbReference>
<feature type="binding site" evidence="8">
    <location>
        <position position="321"/>
    </location>
    <ligand>
        <name>a divalent metal cation</name>
        <dbReference type="ChEBI" id="CHEBI:60240"/>
        <label>2</label>
        <note>catalytic</note>
    </ligand>
</feature>
<feature type="binding site" evidence="8">
    <location>
        <position position="321"/>
    </location>
    <ligand>
        <name>a divalent metal cation</name>
        <dbReference type="ChEBI" id="CHEBI:60240"/>
        <label>1</label>
    </ligand>
</feature>
<dbReference type="PRINTS" id="PR00599">
    <property type="entry name" value="MAPEPTIDASE"/>
</dbReference>
<evidence type="ECO:0000256" key="3">
    <source>
        <dbReference type="ARBA" id="ARBA00001954"/>
    </source>
</evidence>
<gene>
    <name evidence="8 11" type="primary">map</name>
    <name evidence="11" type="ORF">GCM10009066_25200</name>
</gene>
<dbReference type="GO" id="GO:0070006">
    <property type="term" value="F:metalloaminopeptidase activity"/>
    <property type="evidence" value="ECO:0007669"/>
    <property type="project" value="UniProtKB-UniRule"/>
</dbReference>
<dbReference type="PANTHER" id="PTHR45777">
    <property type="entry name" value="METHIONINE AMINOPEPTIDASE 2"/>
    <property type="match status" value="1"/>
</dbReference>
<protein>
    <recommendedName>
        <fullName evidence="8 9">Methionine aminopeptidase</fullName>
        <shortName evidence="8">MAP</shortName>
        <shortName evidence="8">MetAP</shortName>
        <ecNumber evidence="8 9">3.4.11.18</ecNumber>
    </recommendedName>
    <alternativeName>
        <fullName evidence="8">Peptidase M</fullName>
    </alternativeName>
</protein>
<comment type="similarity">
    <text evidence="8">Belongs to the peptidase M24A family. Methionine aminopeptidase archaeal type 2 subfamily.</text>
</comment>
<dbReference type="InterPro" id="IPR002468">
    <property type="entry name" value="Pept_M24A_MAP2"/>
</dbReference>
<feature type="binding site" evidence="8">
    <location>
        <position position="207"/>
    </location>
    <ligand>
        <name>substrate</name>
    </ligand>
</feature>
<comment type="cofactor">
    <cofactor evidence="8">
        <name>Co(2+)</name>
        <dbReference type="ChEBI" id="CHEBI:48828"/>
    </cofactor>
    <cofactor evidence="8">
        <name>Zn(2+)</name>
        <dbReference type="ChEBI" id="CHEBI:29105"/>
    </cofactor>
    <cofactor evidence="8">
        <name>Mn(2+)</name>
        <dbReference type="ChEBI" id="CHEBI:29035"/>
    </cofactor>
    <cofactor evidence="8">
        <name>Fe(2+)</name>
        <dbReference type="ChEBI" id="CHEBI:29033"/>
    </cofactor>
    <text evidence="8">Binds 2 divalent metal cations per subunit. Has a high-affinity and a low affinity metal-binding site. The true nature of the physiological cofactor is under debate. The enzyme is active with cobalt, zinc, manganese or divalent iron ions. Most likely, methionine aminopeptidases function as mononuclear Fe(2+)-metalloproteases under physiological conditions, and the catalytically relevant metal-binding site has been assigned to the histidine-containing high-affinity site.</text>
</comment>
<accession>A0AAV3SB68</accession>
<evidence type="ECO:0000256" key="7">
    <source>
        <dbReference type="ARBA" id="ARBA00022801"/>
    </source>
</evidence>
<dbReference type="InterPro" id="IPR036005">
    <property type="entry name" value="Creatinase/aminopeptidase-like"/>
</dbReference>
<dbReference type="Pfam" id="PF00557">
    <property type="entry name" value="Peptidase_M24"/>
    <property type="match status" value="1"/>
</dbReference>
<evidence type="ECO:0000256" key="4">
    <source>
        <dbReference type="ARBA" id="ARBA00022438"/>
    </source>
</evidence>
<dbReference type="Gene3D" id="3.90.230.10">
    <property type="entry name" value="Creatinase/methionine aminopeptidase superfamily"/>
    <property type="match status" value="1"/>
</dbReference>
<feature type="binding site" evidence="8">
    <location>
        <position position="110"/>
    </location>
    <ligand>
        <name>substrate</name>
    </ligand>
</feature>
<keyword evidence="7 8" id="KW-0378">Hydrolase</keyword>
<dbReference type="PANTHER" id="PTHR45777:SF2">
    <property type="entry name" value="METHIONINE AMINOPEPTIDASE 2"/>
    <property type="match status" value="1"/>
</dbReference>
<dbReference type="GO" id="GO:0006508">
    <property type="term" value="P:proteolysis"/>
    <property type="evidence" value="ECO:0007669"/>
    <property type="project" value="UniProtKB-KW"/>
</dbReference>
<dbReference type="InterPro" id="IPR001714">
    <property type="entry name" value="Pept_M24_MAP"/>
</dbReference>
<evidence type="ECO:0000313" key="12">
    <source>
        <dbReference type="Proteomes" id="UP001500837"/>
    </source>
</evidence>
<dbReference type="SUPFAM" id="SSF46785">
    <property type="entry name" value="Winged helix' DNA-binding domain"/>
    <property type="match status" value="1"/>
</dbReference>
<dbReference type="InterPro" id="IPR036390">
    <property type="entry name" value="WH_DNA-bd_sf"/>
</dbReference>
<evidence type="ECO:0000259" key="10">
    <source>
        <dbReference type="Pfam" id="PF00557"/>
    </source>
</evidence>
<evidence type="ECO:0000256" key="8">
    <source>
        <dbReference type="HAMAP-Rule" id="MF_01975"/>
    </source>
</evidence>
<proteinExistence type="inferred from homology"/>